<keyword evidence="2" id="KW-1185">Reference proteome</keyword>
<dbReference type="HOGENOM" id="CLU_3104644_0_0_7"/>
<reference evidence="1 2" key="1">
    <citation type="journal article" date="2012" name="Stand. Genomic Sci.">
        <title>Complete genome sequence of the sulfur compounds oxidizing chemolithoautotroph Sulfuricurvum kujiense type strain (YK-1(T)).</title>
        <authorList>
            <person name="Han C."/>
            <person name="Kotsyurbenko O."/>
            <person name="Chertkov O."/>
            <person name="Held B."/>
            <person name="Lapidus A."/>
            <person name="Nolan M."/>
            <person name="Lucas S."/>
            <person name="Hammon N."/>
            <person name="Deshpande S."/>
            <person name="Cheng J.F."/>
            <person name="Tapia R."/>
            <person name="Goodwin L.A."/>
            <person name="Pitluck S."/>
            <person name="Liolios K."/>
            <person name="Pagani I."/>
            <person name="Ivanova N."/>
            <person name="Mavromatis K."/>
            <person name="Mikhailova N."/>
            <person name="Pati A."/>
            <person name="Chen A."/>
            <person name="Palaniappan K."/>
            <person name="Land M."/>
            <person name="Hauser L."/>
            <person name="Chang Y.J."/>
            <person name="Jeffries C.D."/>
            <person name="Brambilla E.M."/>
            <person name="Rohde M."/>
            <person name="Spring S."/>
            <person name="Sikorski J."/>
            <person name="Goker M."/>
            <person name="Woyke T."/>
            <person name="Bristow J."/>
            <person name="Eisen J.A."/>
            <person name="Markowitz V."/>
            <person name="Hugenholtz P."/>
            <person name="Kyrpides N.C."/>
            <person name="Klenk H.P."/>
            <person name="Detter J.C."/>
        </authorList>
    </citation>
    <scope>NUCLEOTIDE SEQUENCE [LARGE SCALE GENOMIC DNA]</scope>
    <source>
        <strain evidence="2">ATCC BAA-921 / DSM 16994 / JCM 11577 / YK-1</strain>
    </source>
</reference>
<evidence type="ECO:0000313" key="2">
    <source>
        <dbReference type="Proteomes" id="UP000008721"/>
    </source>
</evidence>
<dbReference type="KEGG" id="sku:Sulku_2633"/>
<name>E4U3M0_SULKY</name>
<geneLocation type="plasmid" evidence="1 2">
    <name>pSULKU01</name>
</geneLocation>
<dbReference type="Proteomes" id="UP000008721">
    <property type="component" value="Plasmid pSULKU01"/>
</dbReference>
<accession>E4U3M0</accession>
<keyword evidence="1" id="KW-0614">Plasmid</keyword>
<gene>
    <name evidence="1" type="ordered locus">Sulku_2633</name>
</gene>
<organism evidence="1 2">
    <name type="scientific">Sulfuricurvum kujiense (strain ATCC BAA-921 / DSM 16994 / JCM 11577 / YK-1)</name>
    <dbReference type="NCBI Taxonomy" id="709032"/>
    <lineage>
        <taxon>Bacteria</taxon>
        <taxon>Pseudomonadati</taxon>
        <taxon>Campylobacterota</taxon>
        <taxon>Epsilonproteobacteria</taxon>
        <taxon>Campylobacterales</taxon>
        <taxon>Sulfurimonadaceae</taxon>
        <taxon>Sulfuricurvum</taxon>
    </lineage>
</organism>
<proteinExistence type="predicted"/>
<protein>
    <submittedName>
        <fullName evidence="1">Uncharacterized protein</fullName>
    </submittedName>
</protein>
<evidence type="ECO:0000313" key="1">
    <source>
        <dbReference type="EMBL" id="ADR35286.1"/>
    </source>
</evidence>
<sequence length="51" mass="5910">MYRSIIMMAMIGYLINTNGLSIDSVKSFIETMTTSPEYMVRHIVNLLIYSF</sequence>
<dbReference type="AlphaFoldDB" id="E4U3M0"/>
<dbReference type="EMBL" id="CP002356">
    <property type="protein sequence ID" value="ADR35286.1"/>
    <property type="molecule type" value="Genomic_DNA"/>
</dbReference>